<dbReference type="EMBL" id="DF974275">
    <property type="protein sequence ID" value="GAU47012.1"/>
    <property type="molecule type" value="Genomic_DNA"/>
</dbReference>
<evidence type="ECO:0000256" key="1">
    <source>
        <dbReference type="SAM" id="MobiDB-lite"/>
    </source>
</evidence>
<protein>
    <recommendedName>
        <fullName evidence="2">Phospholipase/carboxylesterase/thioesterase domain-containing protein</fullName>
    </recommendedName>
</protein>
<dbReference type="InterPro" id="IPR029058">
    <property type="entry name" value="AB_hydrolase_fold"/>
</dbReference>
<dbReference type="Proteomes" id="UP000242715">
    <property type="component" value="Unassembled WGS sequence"/>
</dbReference>
<evidence type="ECO:0000313" key="4">
    <source>
        <dbReference type="Proteomes" id="UP000242715"/>
    </source>
</evidence>
<name>A0A2Z6PCJ7_TRISU</name>
<feature type="region of interest" description="Disordered" evidence="1">
    <location>
        <begin position="389"/>
        <end position="420"/>
    </location>
</feature>
<dbReference type="Gene3D" id="3.40.50.1820">
    <property type="entry name" value="alpha/beta hydrolase"/>
    <property type="match status" value="2"/>
</dbReference>
<feature type="domain" description="Phospholipase/carboxylesterase/thioesterase" evidence="2">
    <location>
        <begin position="65"/>
        <end position="214"/>
    </location>
</feature>
<evidence type="ECO:0000313" key="3">
    <source>
        <dbReference type="EMBL" id="GAU47012.1"/>
    </source>
</evidence>
<keyword evidence="4" id="KW-1185">Reference proteome</keyword>
<dbReference type="GO" id="GO:0016787">
    <property type="term" value="F:hydrolase activity"/>
    <property type="evidence" value="ECO:0007669"/>
    <property type="project" value="InterPro"/>
</dbReference>
<dbReference type="SUPFAM" id="SSF53474">
    <property type="entry name" value="alpha/beta-Hydrolases"/>
    <property type="match status" value="2"/>
</dbReference>
<dbReference type="InterPro" id="IPR003140">
    <property type="entry name" value="PLipase/COase/thioEstase"/>
</dbReference>
<proteinExistence type="predicted"/>
<evidence type="ECO:0000259" key="2">
    <source>
        <dbReference type="Pfam" id="PF02230"/>
    </source>
</evidence>
<feature type="compositionally biased region" description="Polar residues" evidence="1">
    <location>
        <begin position="407"/>
        <end position="417"/>
    </location>
</feature>
<reference evidence="4" key="1">
    <citation type="journal article" date="2017" name="Front. Plant Sci.">
        <title>Climate Clever Clovers: New Paradigm to Reduce the Environmental Footprint of Ruminants by Breeding Low Methanogenic Forages Utilizing Haplotype Variation.</title>
        <authorList>
            <person name="Kaur P."/>
            <person name="Appels R."/>
            <person name="Bayer P.E."/>
            <person name="Keeble-Gagnere G."/>
            <person name="Wang J."/>
            <person name="Hirakawa H."/>
            <person name="Shirasawa K."/>
            <person name="Vercoe P."/>
            <person name="Stefanova K."/>
            <person name="Durmic Z."/>
            <person name="Nichols P."/>
            <person name="Revell C."/>
            <person name="Isobe S.N."/>
            <person name="Edwards D."/>
            <person name="Erskine W."/>
        </authorList>
    </citation>
    <scope>NUCLEOTIDE SEQUENCE [LARGE SCALE GENOMIC DNA]</scope>
    <source>
        <strain evidence="4">cv. Daliak</strain>
    </source>
</reference>
<organism evidence="3 4">
    <name type="scientific">Trifolium subterraneum</name>
    <name type="common">Subterranean clover</name>
    <dbReference type="NCBI Taxonomy" id="3900"/>
    <lineage>
        <taxon>Eukaryota</taxon>
        <taxon>Viridiplantae</taxon>
        <taxon>Streptophyta</taxon>
        <taxon>Embryophyta</taxon>
        <taxon>Tracheophyta</taxon>
        <taxon>Spermatophyta</taxon>
        <taxon>Magnoliopsida</taxon>
        <taxon>eudicotyledons</taxon>
        <taxon>Gunneridae</taxon>
        <taxon>Pentapetalae</taxon>
        <taxon>rosids</taxon>
        <taxon>fabids</taxon>
        <taxon>Fabales</taxon>
        <taxon>Fabaceae</taxon>
        <taxon>Papilionoideae</taxon>
        <taxon>50 kb inversion clade</taxon>
        <taxon>NPAAA clade</taxon>
        <taxon>Hologalegina</taxon>
        <taxon>IRL clade</taxon>
        <taxon>Trifolieae</taxon>
        <taxon>Trifolium</taxon>
    </lineage>
</organism>
<sequence length="571" mass="63112">MHLVLKVKSMKGCWHDVYCNTTHGDLQRLRLRFYDTRDNLLQNHVVVPCANQFIDFLCHRKYWHWSQLLETIPLPNIKWICPTAPTRPMSIFGGFPSTAWFDVEELSEAAPDDLEGLDASAAHVANLLSTEPADIKLGVGGFSMGAATALYSASCFTAGKYGNGNAYPANISAAVGLSGWLPCSKTLSNKLQGVDDATRRAQSFPILMCHGKDSIKRQPYPVLTWWTHCPLIDAQLCSVIKSTLHLDIKPIFCPHITCESVWSQAKKLYTNETQRLYGVCHKLMNIITPKKIEGSISTYHGNVHSALHDFNELLPPAASNTIEQEKEREQCSTFFMLLALYGLLEEYFAICDQILGSATIPDMSTTSAILLRVPVKHSLEPTITPAPSDTAALASFGNNKNRYRGGPSNSKPRSNSKCAHCDQSGHDIDNCWVLHGKPPRRRVNMTQANQTCTIQTKPSPKGSLASYEDFLRWCQSNHNSSSIASIAHCKKQNVVARSSAEAEYRAMALVTCDEVVPFKFGEKSSKCLSANGFQDVTFKAYNGLGHYTIPEETDDVCAWLTSKLGLEGNAA</sequence>
<accession>A0A2Z6PCJ7</accession>
<dbReference type="Pfam" id="PF02230">
    <property type="entry name" value="Abhydrolase_2"/>
    <property type="match status" value="1"/>
</dbReference>
<gene>
    <name evidence="3" type="ORF">TSUD_403220</name>
</gene>
<dbReference type="AlphaFoldDB" id="A0A2Z6PCJ7"/>
<dbReference type="PANTHER" id="PTHR46234">
    <property type="entry name" value="ALPHA/BETA-HYDROLASES SUPERFAMILY PROTEIN"/>
    <property type="match status" value="1"/>
</dbReference>
<dbReference type="OrthoDB" id="1401861at2759"/>